<dbReference type="InterPro" id="IPR036942">
    <property type="entry name" value="Beta-barrel_TonB_sf"/>
</dbReference>
<dbReference type="InterPro" id="IPR008969">
    <property type="entry name" value="CarboxyPept-like_regulatory"/>
</dbReference>
<keyword evidence="5 7" id="KW-0472">Membrane</keyword>
<evidence type="ECO:0000256" key="6">
    <source>
        <dbReference type="ARBA" id="ARBA00023237"/>
    </source>
</evidence>
<comment type="similarity">
    <text evidence="7">Belongs to the TonB-dependent receptor family.</text>
</comment>
<sequence>MKKKLLGHGYLTRMTCYVALLLWGIGSFTAFAQERSITGAVKSSDGMGLPGVNVIQKGTSNGVTTDFDGNYSINVGQGSATLVYSFMGFKTKEVLISNNTTINVVLDEDSQSLDEVVVVGYGTQSKANLTGAVGIAKGEVLEDRPIATVGQGLQGVVPGLNVTVQNGDPSQSTDFNIRGFESINGGSPLILVDGIPMDINSLNPNDIESITVLKDAAAAAVYGARAAFGVILVTTKKGKKGKVRVELSTEYGISSPIFHMDPVNDPYTFVNAWNEAAVNAGGNPVYDQDMIDGTQRWSENPTEANTWGVKDDELRFYGFNNYQRQIVTESSPQQKYDMSISGATDKTSIYASIGYFGKKGFLNVPGKNQHFQRYNTLLSAEIRVNDWLKLTERVVYTNQSDDNPHTYSYDSGLNTVARVTPVDLIDFPDLPYYLNPGDRDQYEQYIGMGFDSFNSLPYIREGGRDTWTKHNIVLTQGVQLDLAEGLMVKGDFSYNMNFRDQQNVASKLNVLANSNLSSLNVNNGFSANDYIQNRTNYSQYFTTNIYAEYTYDKLDDHFIKGMVGYNQENGKTKQVTARANNLITPGITDLDVTTGDQFTGGGQQHFALRGMFFRLNYNYKERYFLEINGRYDGTSRFPKADRFGFFPSFSAAWRISNEEFMSGTTGWLDNLKLRGSYGELGNQIILKNGQQDYYPYVPSLSANSGNFIMNSGETPFVNAAGLVSSTLTWETVATTNFGLDMTMLNSRLNVSADVYQRDTKDMLLGVSKPAILGASAPKENGADLRTRGWELAVTWKDYVNEDWSYGVTASVADSQTEITKFDNPTGRFTTFYEGKKIGEIWGYETQGIFQSEEEVASAADQSSVNSGTWVPGDIRYADLNGDGIIDKGTTTLDDRGDMKIIGNSSARYSFGINGNVKWKGLSLDMFFQGLKRDYLPPNSPWGAFYPYNSGYAEKYYLTDTWSEDNRDAYFSRPMISTNNSKNIQAQSRYVQNASYIRLKNVTLNYNLPEETVTSIGLSKVAVYLSGMNLWESTGMRKPLDPENVYSSLNQQYYFDRTYSLGVKVAF</sequence>
<feature type="signal peptide" evidence="8">
    <location>
        <begin position="1"/>
        <end position="32"/>
    </location>
</feature>
<keyword evidence="11" id="KW-1185">Reference proteome</keyword>
<accession>A0A238Z0L9</accession>
<evidence type="ECO:0000256" key="7">
    <source>
        <dbReference type="PROSITE-ProRule" id="PRU01360"/>
    </source>
</evidence>
<dbReference type="InterPro" id="IPR023997">
    <property type="entry name" value="TonB-dep_OMP_SusC/RagA_CS"/>
</dbReference>
<evidence type="ECO:0000256" key="5">
    <source>
        <dbReference type="ARBA" id="ARBA00023136"/>
    </source>
</evidence>
<proteinExistence type="inferred from homology"/>
<dbReference type="InterPro" id="IPR039426">
    <property type="entry name" value="TonB-dep_rcpt-like"/>
</dbReference>
<keyword evidence="6 7" id="KW-0998">Cell outer membrane</keyword>
<dbReference type="SUPFAM" id="SSF56935">
    <property type="entry name" value="Porins"/>
    <property type="match status" value="1"/>
</dbReference>
<evidence type="ECO:0000256" key="4">
    <source>
        <dbReference type="ARBA" id="ARBA00022692"/>
    </source>
</evidence>
<dbReference type="EMBL" id="FZNT01000012">
    <property type="protein sequence ID" value="SNR76917.1"/>
    <property type="molecule type" value="Genomic_DNA"/>
</dbReference>
<dbReference type="Proteomes" id="UP000198384">
    <property type="component" value="Unassembled WGS sequence"/>
</dbReference>
<feature type="chain" id="PRO_5012760123" evidence="8">
    <location>
        <begin position="33"/>
        <end position="1066"/>
    </location>
</feature>
<evidence type="ECO:0000313" key="10">
    <source>
        <dbReference type="EMBL" id="SNR76917.1"/>
    </source>
</evidence>
<keyword evidence="8" id="KW-0732">Signal</keyword>
<comment type="subcellular location">
    <subcellularLocation>
        <location evidence="1 7">Cell outer membrane</location>
        <topology evidence="1 7">Multi-pass membrane protein</topology>
    </subcellularLocation>
</comment>
<dbReference type="NCBIfam" id="TIGR04056">
    <property type="entry name" value="OMP_RagA_SusC"/>
    <property type="match status" value="1"/>
</dbReference>
<dbReference type="Pfam" id="PF07715">
    <property type="entry name" value="Plug"/>
    <property type="match status" value="1"/>
</dbReference>
<dbReference type="InterPro" id="IPR037066">
    <property type="entry name" value="Plug_dom_sf"/>
</dbReference>
<feature type="domain" description="TonB-dependent receptor plug" evidence="9">
    <location>
        <begin position="126"/>
        <end position="230"/>
    </location>
</feature>
<organism evidence="10 11">
    <name type="scientific">Lutibacter agarilyticus</name>
    <dbReference type="NCBI Taxonomy" id="1109740"/>
    <lineage>
        <taxon>Bacteria</taxon>
        <taxon>Pseudomonadati</taxon>
        <taxon>Bacteroidota</taxon>
        <taxon>Flavobacteriia</taxon>
        <taxon>Flavobacteriales</taxon>
        <taxon>Flavobacteriaceae</taxon>
        <taxon>Lutibacter</taxon>
    </lineage>
</organism>
<dbReference type="AlphaFoldDB" id="A0A238Z0L9"/>
<dbReference type="Gene3D" id="2.60.40.1120">
    <property type="entry name" value="Carboxypeptidase-like, regulatory domain"/>
    <property type="match status" value="1"/>
</dbReference>
<evidence type="ECO:0000313" key="11">
    <source>
        <dbReference type="Proteomes" id="UP000198384"/>
    </source>
</evidence>
<dbReference type="InterPro" id="IPR012910">
    <property type="entry name" value="Plug_dom"/>
</dbReference>
<gene>
    <name evidence="10" type="ORF">SAMN06265371_1125</name>
</gene>
<protein>
    <submittedName>
        <fullName evidence="10">TonB-linked outer membrane protein, SusC/RagA family</fullName>
    </submittedName>
</protein>
<reference evidence="10 11" key="1">
    <citation type="submission" date="2017-06" db="EMBL/GenBank/DDBJ databases">
        <authorList>
            <person name="Kim H.J."/>
            <person name="Triplett B.A."/>
        </authorList>
    </citation>
    <scope>NUCLEOTIDE SEQUENCE [LARGE SCALE GENOMIC DNA]</scope>
    <source>
        <strain evidence="10 11">DSM 29150</strain>
    </source>
</reference>
<dbReference type="InterPro" id="IPR023996">
    <property type="entry name" value="TonB-dep_OMP_SusC/RagA"/>
</dbReference>
<dbReference type="GO" id="GO:0009279">
    <property type="term" value="C:cell outer membrane"/>
    <property type="evidence" value="ECO:0007669"/>
    <property type="project" value="UniProtKB-SubCell"/>
</dbReference>
<dbReference type="Gene3D" id="2.170.130.10">
    <property type="entry name" value="TonB-dependent receptor, plug domain"/>
    <property type="match status" value="1"/>
</dbReference>
<evidence type="ECO:0000256" key="2">
    <source>
        <dbReference type="ARBA" id="ARBA00022448"/>
    </source>
</evidence>
<evidence type="ECO:0000256" key="1">
    <source>
        <dbReference type="ARBA" id="ARBA00004571"/>
    </source>
</evidence>
<keyword evidence="2 7" id="KW-0813">Transport</keyword>
<dbReference type="SUPFAM" id="SSF49464">
    <property type="entry name" value="Carboxypeptidase regulatory domain-like"/>
    <property type="match status" value="1"/>
</dbReference>
<evidence type="ECO:0000256" key="8">
    <source>
        <dbReference type="SAM" id="SignalP"/>
    </source>
</evidence>
<dbReference type="NCBIfam" id="TIGR04057">
    <property type="entry name" value="SusC_RagA_signa"/>
    <property type="match status" value="1"/>
</dbReference>
<dbReference type="Pfam" id="PF13715">
    <property type="entry name" value="CarbopepD_reg_2"/>
    <property type="match status" value="1"/>
</dbReference>
<dbReference type="RefSeq" id="WP_089382855.1">
    <property type="nucleotide sequence ID" value="NZ_FZNT01000012.1"/>
</dbReference>
<name>A0A238Z0L9_9FLAO</name>
<keyword evidence="3 7" id="KW-1134">Transmembrane beta strand</keyword>
<keyword evidence="4 7" id="KW-0812">Transmembrane</keyword>
<evidence type="ECO:0000256" key="3">
    <source>
        <dbReference type="ARBA" id="ARBA00022452"/>
    </source>
</evidence>
<evidence type="ECO:0000259" key="9">
    <source>
        <dbReference type="Pfam" id="PF07715"/>
    </source>
</evidence>
<dbReference type="OrthoDB" id="9768177at2"/>
<dbReference type="PROSITE" id="PS52016">
    <property type="entry name" value="TONB_DEPENDENT_REC_3"/>
    <property type="match status" value="1"/>
</dbReference>
<dbReference type="Gene3D" id="2.40.170.20">
    <property type="entry name" value="TonB-dependent receptor, beta-barrel domain"/>
    <property type="match status" value="1"/>
</dbReference>